<sequence>MVILIRTSAVLVPSLGRVASKYLNLVTSSSFSPFLVMSALVRVLLFTMIFDFSLLIPVPYHRVYR</sequence>
<name>A0A9D3Z404_DREPO</name>
<keyword evidence="1" id="KW-0472">Membrane</keyword>
<evidence type="ECO:0000313" key="2">
    <source>
        <dbReference type="EMBL" id="KAH3712470.1"/>
    </source>
</evidence>
<keyword evidence="1" id="KW-0812">Transmembrane</keyword>
<reference evidence="2" key="2">
    <citation type="submission" date="2020-11" db="EMBL/GenBank/DDBJ databases">
        <authorList>
            <person name="McCartney M.A."/>
            <person name="Auch B."/>
            <person name="Kono T."/>
            <person name="Mallez S."/>
            <person name="Becker A."/>
            <person name="Gohl D.M."/>
            <person name="Silverstein K.A.T."/>
            <person name="Koren S."/>
            <person name="Bechman K.B."/>
            <person name="Herman A."/>
            <person name="Abrahante J.E."/>
            <person name="Garbe J."/>
        </authorList>
    </citation>
    <scope>NUCLEOTIDE SEQUENCE</scope>
    <source>
        <strain evidence="2">Duluth1</strain>
        <tissue evidence="2">Whole animal</tissue>
    </source>
</reference>
<reference evidence="2" key="1">
    <citation type="journal article" date="2019" name="bioRxiv">
        <title>The Genome of the Zebra Mussel, Dreissena polymorpha: A Resource for Invasive Species Research.</title>
        <authorList>
            <person name="McCartney M.A."/>
            <person name="Auch B."/>
            <person name="Kono T."/>
            <person name="Mallez S."/>
            <person name="Zhang Y."/>
            <person name="Obille A."/>
            <person name="Becker A."/>
            <person name="Abrahante J.E."/>
            <person name="Garbe J."/>
            <person name="Badalamenti J.P."/>
            <person name="Herman A."/>
            <person name="Mangelson H."/>
            <person name="Liachko I."/>
            <person name="Sullivan S."/>
            <person name="Sone E.D."/>
            <person name="Koren S."/>
            <person name="Silverstein K.A.T."/>
            <person name="Beckman K.B."/>
            <person name="Gohl D.M."/>
        </authorList>
    </citation>
    <scope>NUCLEOTIDE SEQUENCE</scope>
    <source>
        <strain evidence="2">Duluth1</strain>
        <tissue evidence="2">Whole animal</tissue>
    </source>
</reference>
<proteinExistence type="predicted"/>
<evidence type="ECO:0000313" key="3">
    <source>
        <dbReference type="Proteomes" id="UP000828390"/>
    </source>
</evidence>
<keyword evidence="3" id="KW-1185">Reference proteome</keyword>
<keyword evidence="1" id="KW-1133">Transmembrane helix</keyword>
<dbReference type="EMBL" id="JAIWYP010000014">
    <property type="protein sequence ID" value="KAH3712470.1"/>
    <property type="molecule type" value="Genomic_DNA"/>
</dbReference>
<dbReference type="AlphaFoldDB" id="A0A9D3Z404"/>
<feature type="transmembrane region" description="Helical" evidence="1">
    <location>
        <begin position="40"/>
        <end position="60"/>
    </location>
</feature>
<gene>
    <name evidence="2" type="ORF">DPMN_072172</name>
</gene>
<organism evidence="2 3">
    <name type="scientific">Dreissena polymorpha</name>
    <name type="common">Zebra mussel</name>
    <name type="synonym">Mytilus polymorpha</name>
    <dbReference type="NCBI Taxonomy" id="45954"/>
    <lineage>
        <taxon>Eukaryota</taxon>
        <taxon>Metazoa</taxon>
        <taxon>Spiralia</taxon>
        <taxon>Lophotrochozoa</taxon>
        <taxon>Mollusca</taxon>
        <taxon>Bivalvia</taxon>
        <taxon>Autobranchia</taxon>
        <taxon>Heteroconchia</taxon>
        <taxon>Euheterodonta</taxon>
        <taxon>Imparidentia</taxon>
        <taxon>Neoheterodontei</taxon>
        <taxon>Myida</taxon>
        <taxon>Dreissenoidea</taxon>
        <taxon>Dreissenidae</taxon>
        <taxon>Dreissena</taxon>
    </lineage>
</organism>
<protein>
    <submittedName>
        <fullName evidence="2">Uncharacterized protein</fullName>
    </submittedName>
</protein>
<dbReference type="Proteomes" id="UP000828390">
    <property type="component" value="Unassembled WGS sequence"/>
</dbReference>
<evidence type="ECO:0000256" key="1">
    <source>
        <dbReference type="SAM" id="Phobius"/>
    </source>
</evidence>
<accession>A0A9D3Z404</accession>
<comment type="caution">
    <text evidence="2">The sequence shown here is derived from an EMBL/GenBank/DDBJ whole genome shotgun (WGS) entry which is preliminary data.</text>
</comment>